<accession>A0AAU8P796</accession>
<protein>
    <submittedName>
        <fullName evidence="1">Uncharacterized protein</fullName>
    </submittedName>
</protein>
<gene>
    <name evidence="1" type="ordered locus">Desku_0236</name>
</gene>
<keyword evidence="2" id="KW-1185">Reference proteome</keyword>
<organism evidence="1 2">
    <name type="scientific">Desulfofundulus kuznetsovii (strain DSM 6115 / VKM B-1805 / 17)</name>
    <name type="common">Desulfotomaculum kuznetsovii</name>
    <dbReference type="NCBI Taxonomy" id="760568"/>
    <lineage>
        <taxon>Bacteria</taxon>
        <taxon>Bacillati</taxon>
        <taxon>Bacillota</taxon>
        <taxon>Clostridia</taxon>
        <taxon>Eubacteriales</taxon>
        <taxon>Peptococcaceae</taxon>
        <taxon>Desulfofundulus</taxon>
    </lineage>
</organism>
<dbReference type="RefSeq" id="WP_013821389.1">
    <property type="nucleotide sequence ID" value="NC_015573.1"/>
</dbReference>
<dbReference type="EMBL" id="CP002770">
    <property type="protein sequence ID" value="AEG13874.1"/>
    <property type="molecule type" value="Genomic_DNA"/>
</dbReference>
<evidence type="ECO:0000313" key="1">
    <source>
        <dbReference type="EMBL" id="AEG13874.1"/>
    </source>
</evidence>
<name>A0AAU8P796_DESK7</name>
<dbReference type="KEGG" id="dku:Desku_0236"/>
<proteinExistence type="predicted"/>
<sequence>MNDKQSGKTPAAGDETFALKIIRNLAGQIQFMALLLYEIKAGTPLGRVLVVFLNLYLHSEYAAGNKRANLKNIPIRVLAEAAGVTPEELWEFLDQLEAAFKFESCRDGMK</sequence>
<evidence type="ECO:0000313" key="2">
    <source>
        <dbReference type="Proteomes" id="UP000009229"/>
    </source>
</evidence>
<dbReference type="Proteomes" id="UP000009229">
    <property type="component" value="Chromosome"/>
</dbReference>
<reference evidence="2" key="1">
    <citation type="submission" date="2011-05" db="EMBL/GenBank/DDBJ databases">
        <title>Complete sequence of Desulfotomaculum kuznetsovii DSM 6115.</title>
        <authorList>
            <person name="Lucas S."/>
            <person name="Han J."/>
            <person name="Lapidus A."/>
            <person name="Cheng J.-F."/>
            <person name="Goodwin L."/>
            <person name="Pitluck S."/>
            <person name="Peters L."/>
            <person name="Mikhailova N."/>
            <person name="Lu M."/>
            <person name="Saunders E."/>
            <person name="Han C."/>
            <person name="Tapia R."/>
            <person name="Land M."/>
            <person name="Hauser L."/>
            <person name="Kyrpides N."/>
            <person name="Ivanova N."/>
            <person name="Pagani I."/>
            <person name="Nazina T."/>
            <person name="Ivanova A."/>
            <person name="Parshina S."/>
            <person name="Kuever J."/>
            <person name="Muyzer G."/>
            <person name="Plugge C."/>
            <person name="Stams A."/>
            <person name="Woyke T."/>
        </authorList>
    </citation>
    <scope>NUCLEOTIDE SEQUENCE [LARGE SCALE GENOMIC DNA]</scope>
    <source>
        <strain evidence="2">DSM 6115 / VKM B-1805 / 17</strain>
    </source>
</reference>
<dbReference type="AlphaFoldDB" id="A0AAU8P796"/>